<organism evidence="1 2">
    <name type="scientific">Rickenella mellea</name>
    <dbReference type="NCBI Taxonomy" id="50990"/>
    <lineage>
        <taxon>Eukaryota</taxon>
        <taxon>Fungi</taxon>
        <taxon>Dikarya</taxon>
        <taxon>Basidiomycota</taxon>
        <taxon>Agaricomycotina</taxon>
        <taxon>Agaricomycetes</taxon>
        <taxon>Hymenochaetales</taxon>
        <taxon>Rickenellaceae</taxon>
        <taxon>Rickenella</taxon>
    </lineage>
</organism>
<reference evidence="1 2" key="1">
    <citation type="submission" date="2018-06" db="EMBL/GenBank/DDBJ databases">
        <title>A transcriptomic atlas of mushroom development highlights an independent origin of complex multicellularity.</title>
        <authorList>
            <consortium name="DOE Joint Genome Institute"/>
            <person name="Krizsan K."/>
            <person name="Almasi E."/>
            <person name="Merenyi Z."/>
            <person name="Sahu N."/>
            <person name="Viragh M."/>
            <person name="Koszo T."/>
            <person name="Mondo S."/>
            <person name="Kiss B."/>
            <person name="Balint B."/>
            <person name="Kues U."/>
            <person name="Barry K."/>
            <person name="Hegedus J.C."/>
            <person name="Henrissat B."/>
            <person name="Johnson J."/>
            <person name="Lipzen A."/>
            <person name="Ohm R."/>
            <person name="Nagy I."/>
            <person name="Pangilinan J."/>
            <person name="Yan J."/>
            <person name="Xiong Y."/>
            <person name="Grigoriev I.V."/>
            <person name="Hibbett D.S."/>
            <person name="Nagy L.G."/>
        </authorList>
    </citation>
    <scope>NUCLEOTIDE SEQUENCE [LARGE SCALE GENOMIC DNA]</scope>
    <source>
        <strain evidence="1 2">SZMC22713</strain>
    </source>
</reference>
<gene>
    <name evidence="1" type="ORF">BD410DRAFT_797708</name>
</gene>
<dbReference type="EMBL" id="ML170156">
    <property type="protein sequence ID" value="TDL28998.1"/>
    <property type="molecule type" value="Genomic_DNA"/>
</dbReference>
<dbReference type="VEuPathDB" id="FungiDB:BD410DRAFT_797708"/>
<sequence length="485" mass="54449">MLRGHSLATVWSKCGDEVTKGSFSLGQSPKNLADLCIDNESTTLREYEGDGFPDVLGTVAELLKRITARQQLKNSFPSEGDEDSVKAWLSAARAEVERITAEHGLADKLQWTVTKLRQHEKVMAILRHAKLDDGQPVPVAVTRGPQNPSQHHDDPYYHAAPAGERAAHYQRILVRERERKPGDKSTVVPFGMDLDSDKFRDHFFGLADGTYLISSRNAYGTTPETQATAAANRAALGTYNTQQGLLRDEVRDIMEKKALPDLVNKALKDVLDYKAHALKTPIQVAVAWRWTTCRDCNIVLVAQTRNHKHQCMRQNCEPKVITPAQFPGLQRILYPHDILGNPTFAPYLKSILAEFNLTSISVFNFLQQNIDLLPSSRRPLQNIPPELTIFIHSSYNDAMTLTLCIDAAYPYLTTCVADPDAVHEDDRNQPWDPRTFDPIWQAIKDRQELHISKCPCRFLGVGLEVSTKHKRPECRHSGSTVGART</sequence>
<name>A0A4V3AZG6_9AGAM</name>
<accession>A0A4V3AZG6</accession>
<keyword evidence="2" id="KW-1185">Reference proteome</keyword>
<dbReference type="OrthoDB" id="2999363at2759"/>
<evidence type="ECO:0000313" key="1">
    <source>
        <dbReference type="EMBL" id="TDL28998.1"/>
    </source>
</evidence>
<evidence type="ECO:0000313" key="2">
    <source>
        <dbReference type="Proteomes" id="UP000294933"/>
    </source>
</evidence>
<proteinExistence type="predicted"/>
<dbReference type="Proteomes" id="UP000294933">
    <property type="component" value="Unassembled WGS sequence"/>
</dbReference>
<dbReference type="AlphaFoldDB" id="A0A4V3AZG6"/>
<protein>
    <submittedName>
        <fullName evidence="1">Uncharacterized protein</fullName>
    </submittedName>
</protein>